<dbReference type="InterPro" id="IPR007219">
    <property type="entry name" value="XnlR_reg_dom"/>
</dbReference>
<dbReference type="GO" id="GO:0008270">
    <property type="term" value="F:zinc ion binding"/>
    <property type="evidence" value="ECO:0007669"/>
    <property type="project" value="InterPro"/>
</dbReference>
<dbReference type="SMART" id="SM00066">
    <property type="entry name" value="GAL4"/>
    <property type="match status" value="1"/>
</dbReference>
<organism evidence="7 8">
    <name type="scientific">Hypocrea jecorina (strain ATCC 56765 / BCRC 32924 / NRRL 11460 / Rut C-30)</name>
    <name type="common">Trichoderma reesei</name>
    <dbReference type="NCBI Taxonomy" id="1344414"/>
    <lineage>
        <taxon>Eukaryota</taxon>
        <taxon>Fungi</taxon>
        <taxon>Dikarya</taxon>
        <taxon>Ascomycota</taxon>
        <taxon>Pezizomycotina</taxon>
        <taxon>Sordariomycetes</taxon>
        <taxon>Hypocreomycetidae</taxon>
        <taxon>Hypocreales</taxon>
        <taxon>Hypocreaceae</taxon>
        <taxon>Trichoderma</taxon>
    </lineage>
</organism>
<feature type="coiled-coil region" evidence="4">
    <location>
        <begin position="454"/>
        <end position="488"/>
    </location>
</feature>
<dbReference type="Pfam" id="PF00172">
    <property type="entry name" value="Zn_clus"/>
    <property type="match status" value="1"/>
</dbReference>
<proteinExistence type="predicted"/>
<comment type="subcellular location">
    <subcellularLocation>
        <location evidence="1">Nucleus</location>
    </subcellularLocation>
</comment>
<dbReference type="Pfam" id="PF04082">
    <property type="entry name" value="Fungal_trans"/>
    <property type="match status" value="1"/>
</dbReference>
<dbReference type="EMBL" id="KI911144">
    <property type="protein sequence ID" value="ETS02947.1"/>
    <property type="molecule type" value="Genomic_DNA"/>
</dbReference>
<evidence type="ECO:0000313" key="7">
    <source>
        <dbReference type="EMBL" id="ETS02947.1"/>
    </source>
</evidence>
<dbReference type="CDD" id="cd12148">
    <property type="entry name" value="fungal_TF_MHR"/>
    <property type="match status" value="1"/>
</dbReference>
<evidence type="ECO:0000256" key="3">
    <source>
        <dbReference type="ARBA" id="ARBA00023242"/>
    </source>
</evidence>
<evidence type="ECO:0000256" key="5">
    <source>
        <dbReference type="SAM" id="MobiDB-lite"/>
    </source>
</evidence>
<dbReference type="SUPFAM" id="SSF57701">
    <property type="entry name" value="Zn2/Cys6 DNA-binding domain"/>
    <property type="match status" value="1"/>
</dbReference>
<dbReference type="PANTHER" id="PTHR31001">
    <property type="entry name" value="UNCHARACTERIZED TRANSCRIPTIONAL REGULATORY PROTEIN"/>
    <property type="match status" value="1"/>
</dbReference>
<evidence type="ECO:0000256" key="2">
    <source>
        <dbReference type="ARBA" id="ARBA00022723"/>
    </source>
</evidence>
<protein>
    <submittedName>
        <fullName evidence="7">Fungal-specific transcription factor domain-containing protein</fullName>
    </submittedName>
</protein>
<dbReference type="PANTHER" id="PTHR31001:SF85">
    <property type="entry name" value="ZN(II)2CYS6 TRANSCRIPTION FACTOR (EUROFUNG)"/>
    <property type="match status" value="1"/>
</dbReference>
<dbReference type="InterPro" id="IPR001138">
    <property type="entry name" value="Zn2Cys6_DnaBD"/>
</dbReference>
<sequence>MSSNASPGPHKHPRILACVLCQHRKIKCDRNSPCSNCIKANVTCTPSTPAPARKRRRPNQDLQERLARCEELLKQYASGTVPIPAPSTAQRPLPPLPTTPSNPNLPASEAPVATPASVDSTQSRNPGALMVKEDGNVRFMDSYIWASVYDELQKMRDIVETDDPEETSLLGSDELTPDNNADLVLSADVFNTNIDDLQPDPIHIFRLWQLYLDRVNPLFKVIHVPTLQPVIMEAATNMSGLPMHQQALLFSIFAMASLSMTSAESIQTLGMSREAAIQKFNTGTKACLIKYSFLKNYNMTTLQSLVLYLLSLEGRYDRHAQWIISGVIMRIAQKMGYHRDGLQLNLTPFETEMRRRIWWQIMMLDAKCAMMSGLSQSWMNHDWDTRRPLNLNDADLFPGSTEPVVERDGPTEMAFSIVITEVFRFKMETDGSNESRAFEAAIMGQTLDDSADPENNTKAIFEKFRKKAEKLEERLLEIEKNMIDVRAGNAHVAALAIRPMLTHRLSEMLVPIQEQPEWGTEIFGPKDNFFKVLLMMMEHKMEAHEQMVAAGFQWFMRFHFQLDAFAVFTGLLHDRPMGTLADRAWEVMRKVYANHQEFSDMTIKPHAAQAQFVLKAWRARELAYAQNGQVIETPSFINRLRELVPCSDSKSSGQGSVTSPATTVTPQQQPLMGFNQFLGGYLDVSTVNWDMFGELMPSSGEQLSAAMFDGYTMGNLDMGNMGHLG</sequence>
<evidence type="ECO:0000256" key="1">
    <source>
        <dbReference type="ARBA" id="ARBA00004123"/>
    </source>
</evidence>
<dbReference type="AlphaFoldDB" id="A0A024SFK1"/>
<dbReference type="GO" id="GO:0003677">
    <property type="term" value="F:DNA binding"/>
    <property type="evidence" value="ECO:0007669"/>
    <property type="project" value="InterPro"/>
</dbReference>
<dbReference type="InterPro" id="IPR036864">
    <property type="entry name" value="Zn2-C6_fun-type_DNA-bd_sf"/>
</dbReference>
<dbReference type="InterPro" id="IPR050613">
    <property type="entry name" value="Sec_Metabolite_Reg"/>
</dbReference>
<dbReference type="Proteomes" id="UP000024376">
    <property type="component" value="Unassembled WGS sequence"/>
</dbReference>
<dbReference type="SMART" id="SM00906">
    <property type="entry name" value="Fungal_trans"/>
    <property type="match status" value="1"/>
</dbReference>
<dbReference type="HOGENOM" id="CLU_004083_5_2_1"/>
<dbReference type="OrthoDB" id="2269373at2759"/>
<dbReference type="Gene3D" id="4.10.240.10">
    <property type="entry name" value="Zn(2)-C6 fungal-type DNA-binding domain"/>
    <property type="match status" value="1"/>
</dbReference>
<evidence type="ECO:0000256" key="4">
    <source>
        <dbReference type="SAM" id="Coils"/>
    </source>
</evidence>
<name>A0A024SFK1_HYPJR</name>
<dbReference type="GO" id="GO:0000981">
    <property type="term" value="F:DNA-binding transcription factor activity, RNA polymerase II-specific"/>
    <property type="evidence" value="ECO:0007669"/>
    <property type="project" value="InterPro"/>
</dbReference>
<dbReference type="KEGG" id="trr:M419DRAFT_109517"/>
<evidence type="ECO:0000259" key="6">
    <source>
        <dbReference type="PROSITE" id="PS50048"/>
    </source>
</evidence>
<dbReference type="GO" id="GO:0006351">
    <property type="term" value="P:DNA-templated transcription"/>
    <property type="evidence" value="ECO:0007669"/>
    <property type="project" value="InterPro"/>
</dbReference>
<gene>
    <name evidence="7" type="ORF">M419DRAFT_109517</name>
</gene>
<reference evidence="8" key="1">
    <citation type="journal article" date="2013" name="Ind. Biotechnol.">
        <title>Comparative genomics analysis of Trichoderma reesei strains.</title>
        <authorList>
            <person name="Koike H."/>
            <person name="Aerts A."/>
            <person name="LaButti K."/>
            <person name="Grigoriev I.V."/>
            <person name="Baker S.E."/>
        </authorList>
    </citation>
    <scope>NUCLEOTIDE SEQUENCE [LARGE SCALE GENOMIC DNA]</scope>
    <source>
        <strain evidence="8">ATCC 56765 / BCRC 32924 / NRRL 11460 / Rut C-30</strain>
    </source>
</reference>
<feature type="domain" description="Zn(2)-C6 fungal-type" evidence="6">
    <location>
        <begin position="17"/>
        <end position="45"/>
    </location>
</feature>
<evidence type="ECO:0000313" key="8">
    <source>
        <dbReference type="Proteomes" id="UP000024376"/>
    </source>
</evidence>
<keyword evidence="4" id="KW-0175">Coiled coil</keyword>
<feature type="region of interest" description="Disordered" evidence="5">
    <location>
        <begin position="80"/>
        <end position="128"/>
    </location>
</feature>
<dbReference type="PROSITE" id="PS50048">
    <property type="entry name" value="ZN2_CY6_FUNGAL_2"/>
    <property type="match status" value="1"/>
</dbReference>
<dbReference type="GO" id="GO:0005634">
    <property type="term" value="C:nucleus"/>
    <property type="evidence" value="ECO:0007669"/>
    <property type="project" value="UniProtKB-SubCell"/>
</dbReference>
<keyword evidence="2" id="KW-0479">Metal-binding</keyword>
<keyword evidence="3" id="KW-0539">Nucleus</keyword>
<dbReference type="CDD" id="cd00067">
    <property type="entry name" value="GAL4"/>
    <property type="match status" value="1"/>
</dbReference>
<accession>A0A024SFK1</accession>